<dbReference type="Proteomes" id="UP001606210">
    <property type="component" value="Unassembled WGS sequence"/>
</dbReference>
<evidence type="ECO:0000313" key="2">
    <source>
        <dbReference type="EMBL" id="MFG6430328.1"/>
    </source>
</evidence>
<feature type="transmembrane region" description="Helical" evidence="1">
    <location>
        <begin position="74"/>
        <end position="92"/>
    </location>
</feature>
<sequence>MNAAFKPYLAALIVMGVLDALWLGVIAKDFYREQIGAQMVEQIRWAPAAIFYFAYPAALVALALFPAGQPFSHQVARAALVGLVAYGVYDLTNLATLRHWPVRLALVDTAWGTFASMAAGAVAAWVAQKFN</sequence>
<feature type="transmembrane region" description="Helical" evidence="1">
    <location>
        <begin position="48"/>
        <end position="68"/>
    </location>
</feature>
<keyword evidence="1" id="KW-1133">Transmembrane helix</keyword>
<feature type="transmembrane region" description="Helical" evidence="1">
    <location>
        <begin position="104"/>
        <end position="127"/>
    </location>
</feature>
<dbReference type="Pfam" id="PF09945">
    <property type="entry name" value="DUF2177"/>
    <property type="match status" value="1"/>
</dbReference>
<protein>
    <submittedName>
        <fullName evidence="2">DUF2177 family protein</fullName>
    </submittedName>
</protein>
<evidence type="ECO:0000256" key="1">
    <source>
        <dbReference type="SAM" id="Phobius"/>
    </source>
</evidence>
<keyword evidence="1" id="KW-0812">Transmembrane</keyword>
<evidence type="ECO:0000313" key="3">
    <source>
        <dbReference type="Proteomes" id="UP001606210"/>
    </source>
</evidence>
<dbReference type="InterPro" id="IPR018687">
    <property type="entry name" value="DUF2177_membr"/>
</dbReference>
<keyword evidence="3" id="KW-1185">Reference proteome</keyword>
<name>A0ABW7F4V9_9BURK</name>
<organism evidence="2 3">
    <name type="scientific">Pelomonas parva</name>
    <dbReference type="NCBI Taxonomy" id="3299032"/>
    <lineage>
        <taxon>Bacteria</taxon>
        <taxon>Pseudomonadati</taxon>
        <taxon>Pseudomonadota</taxon>
        <taxon>Betaproteobacteria</taxon>
        <taxon>Burkholderiales</taxon>
        <taxon>Sphaerotilaceae</taxon>
        <taxon>Roseateles</taxon>
    </lineage>
</organism>
<dbReference type="RefSeq" id="WP_394478502.1">
    <property type="nucleotide sequence ID" value="NZ_JBIGHV010000003.1"/>
</dbReference>
<accession>A0ABW7F4V9</accession>
<comment type="caution">
    <text evidence="2">The sequence shown here is derived from an EMBL/GenBank/DDBJ whole genome shotgun (WGS) entry which is preliminary data.</text>
</comment>
<keyword evidence="1" id="KW-0472">Membrane</keyword>
<feature type="transmembrane region" description="Helical" evidence="1">
    <location>
        <begin position="6"/>
        <end position="27"/>
    </location>
</feature>
<reference evidence="2 3" key="1">
    <citation type="submission" date="2024-08" db="EMBL/GenBank/DDBJ databases">
        <authorList>
            <person name="Lu H."/>
        </authorList>
    </citation>
    <scope>NUCLEOTIDE SEQUENCE [LARGE SCALE GENOMIC DNA]</scope>
    <source>
        <strain evidence="2 3">LYH14W</strain>
    </source>
</reference>
<dbReference type="EMBL" id="JBIGHV010000003">
    <property type="protein sequence ID" value="MFG6430328.1"/>
    <property type="molecule type" value="Genomic_DNA"/>
</dbReference>
<proteinExistence type="predicted"/>
<gene>
    <name evidence="2" type="ORF">ACG00Y_10410</name>
</gene>